<dbReference type="GO" id="GO:1901605">
    <property type="term" value="P:alpha-amino acid metabolic process"/>
    <property type="evidence" value="ECO:0007669"/>
    <property type="project" value="TreeGrafter"/>
</dbReference>
<evidence type="ECO:0000256" key="2">
    <source>
        <dbReference type="ARBA" id="ARBA00007441"/>
    </source>
</evidence>
<dbReference type="InterPro" id="IPR015422">
    <property type="entry name" value="PyrdxlP-dep_Trfase_small"/>
</dbReference>
<evidence type="ECO:0000313" key="9">
    <source>
        <dbReference type="Proteomes" id="UP000297385"/>
    </source>
</evidence>
<protein>
    <submittedName>
        <fullName evidence="8">PLP-dependent aminotransferase family protein</fullName>
    </submittedName>
</protein>
<dbReference type="Proteomes" id="UP000297385">
    <property type="component" value="Unassembled WGS sequence"/>
</dbReference>
<dbReference type="SUPFAM" id="SSF53383">
    <property type="entry name" value="PLP-dependent transferases"/>
    <property type="match status" value="1"/>
</dbReference>
<dbReference type="Pfam" id="PF00155">
    <property type="entry name" value="Aminotran_1_2"/>
    <property type="match status" value="1"/>
</dbReference>
<dbReference type="PANTHER" id="PTHR42790">
    <property type="entry name" value="AMINOTRANSFERASE"/>
    <property type="match status" value="1"/>
</dbReference>
<evidence type="ECO:0000256" key="1">
    <source>
        <dbReference type="ARBA" id="ARBA00001933"/>
    </source>
</evidence>
<accession>A0A4Y8MXT9</accession>
<comment type="subunit">
    <text evidence="3">Homodimer.</text>
</comment>
<evidence type="ECO:0000256" key="4">
    <source>
        <dbReference type="ARBA" id="ARBA00022576"/>
    </source>
</evidence>
<reference evidence="8 9" key="1">
    <citation type="submission" date="2019-03" db="EMBL/GenBank/DDBJ databases">
        <title>Complete Genome Sequence of Paraburkholderia dipogonis ICMP 19430T, a Nitrogen-fixing Symbiont of the South African Invasive Legume Dipogon lignosus in New Zealand.</title>
        <authorList>
            <person name="De Meyer S.E."/>
        </authorList>
    </citation>
    <scope>NUCLEOTIDE SEQUENCE [LARGE SCALE GENOMIC DNA]</scope>
    <source>
        <strain evidence="8 9">ICMP 19430</strain>
    </source>
</reference>
<dbReference type="EMBL" id="SNVI01000002">
    <property type="protein sequence ID" value="TFE42386.1"/>
    <property type="molecule type" value="Genomic_DNA"/>
</dbReference>
<gene>
    <name evidence="8" type="ORF">E2553_35665</name>
</gene>
<dbReference type="GO" id="GO:0008483">
    <property type="term" value="F:transaminase activity"/>
    <property type="evidence" value="ECO:0007669"/>
    <property type="project" value="UniProtKB-KW"/>
</dbReference>
<dbReference type="FunFam" id="3.40.640.10:FF:000053">
    <property type="entry name" value="Aminotransferase, class I"/>
    <property type="match status" value="1"/>
</dbReference>
<evidence type="ECO:0000256" key="6">
    <source>
        <dbReference type="ARBA" id="ARBA00022898"/>
    </source>
</evidence>
<sequence>MALVKPSAIRELHKLEHDPEVISFCGGYPDASLFPVENLRETYQSVISLDKLAFQYTHSQGDATLRQQIADKMQAEGVACDADNIVVLQGAQQGLDFAGKMFIDEGDTVLIEAPTFLGALIAFNTYEPHYIGIPMDSQGIDPDALEVVLKSGQAVKFLYTIPDFQNPAGVTLSADRRRRLVDLANRYDFYIVEDSPYRDMRYSGASVPPIKSFDSQGRVIFLGSFSKSLVPGLRLGWAVADKEIVQNFAQLKQAADTQCSTINMKVASAYLKTFDHASHVENIVRHYRHKRDVMMNTIADTFPDSVAHTNPEGGMFTWLTFPAGFDADQFLKATLLPRAKVAYVPGVHFYADTSHMPVNNARLSFSACTDEAIAEGVKRMGDVLRSYLG</sequence>
<dbReference type="InterPro" id="IPR004839">
    <property type="entry name" value="Aminotransferase_I/II_large"/>
</dbReference>
<evidence type="ECO:0000256" key="3">
    <source>
        <dbReference type="ARBA" id="ARBA00011738"/>
    </source>
</evidence>
<keyword evidence="5 8" id="KW-0808">Transferase</keyword>
<comment type="similarity">
    <text evidence="2">Belongs to the class-I pyridoxal-phosphate-dependent aminotransferase family.</text>
</comment>
<dbReference type="InterPro" id="IPR015421">
    <property type="entry name" value="PyrdxlP-dep_Trfase_major"/>
</dbReference>
<evidence type="ECO:0000313" key="8">
    <source>
        <dbReference type="EMBL" id="TFE42386.1"/>
    </source>
</evidence>
<dbReference type="Gene3D" id="3.40.640.10">
    <property type="entry name" value="Type I PLP-dependent aspartate aminotransferase-like (Major domain)"/>
    <property type="match status" value="1"/>
</dbReference>
<dbReference type="InterPro" id="IPR050859">
    <property type="entry name" value="Class-I_PLP-dep_aminotransf"/>
</dbReference>
<feature type="domain" description="Aminotransferase class I/classII large" evidence="7">
    <location>
        <begin position="27"/>
        <end position="379"/>
    </location>
</feature>
<keyword evidence="4 8" id="KW-0032">Aminotransferase</keyword>
<dbReference type="AlphaFoldDB" id="A0A4Y8MXT9"/>
<name>A0A4Y8MXT9_9BURK</name>
<dbReference type="PANTHER" id="PTHR42790:SF19">
    <property type="entry name" value="KYNURENINE_ALPHA-AMINOADIPATE AMINOTRANSFERASE, MITOCHONDRIAL"/>
    <property type="match status" value="1"/>
</dbReference>
<comment type="caution">
    <text evidence="8">The sequence shown here is derived from an EMBL/GenBank/DDBJ whole genome shotgun (WGS) entry which is preliminary data.</text>
</comment>
<dbReference type="InterPro" id="IPR015424">
    <property type="entry name" value="PyrdxlP-dep_Trfase"/>
</dbReference>
<dbReference type="Gene3D" id="3.90.1150.10">
    <property type="entry name" value="Aspartate Aminotransferase, domain 1"/>
    <property type="match status" value="1"/>
</dbReference>
<evidence type="ECO:0000256" key="5">
    <source>
        <dbReference type="ARBA" id="ARBA00022679"/>
    </source>
</evidence>
<organism evidence="8 9">
    <name type="scientific">Paraburkholderia dipogonis</name>
    <dbReference type="NCBI Taxonomy" id="1211383"/>
    <lineage>
        <taxon>Bacteria</taxon>
        <taxon>Pseudomonadati</taxon>
        <taxon>Pseudomonadota</taxon>
        <taxon>Betaproteobacteria</taxon>
        <taxon>Burkholderiales</taxon>
        <taxon>Burkholderiaceae</taxon>
        <taxon>Paraburkholderia</taxon>
    </lineage>
</organism>
<dbReference type="GO" id="GO:0030170">
    <property type="term" value="F:pyridoxal phosphate binding"/>
    <property type="evidence" value="ECO:0007669"/>
    <property type="project" value="InterPro"/>
</dbReference>
<proteinExistence type="inferred from homology"/>
<keyword evidence="6" id="KW-0663">Pyridoxal phosphate</keyword>
<comment type="cofactor">
    <cofactor evidence="1">
        <name>pyridoxal 5'-phosphate</name>
        <dbReference type="ChEBI" id="CHEBI:597326"/>
    </cofactor>
</comment>
<evidence type="ECO:0000259" key="7">
    <source>
        <dbReference type="Pfam" id="PF00155"/>
    </source>
</evidence>
<dbReference type="CDD" id="cd00609">
    <property type="entry name" value="AAT_like"/>
    <property type="match status" value="1"/>
</dbReference>